<dbReference type="InterPro" id="IPR052035">
    <property type="entry name" value="ZnF_BED_domain_contain"/>
</dbReference>
<keyword evidence="3" id="KW-0863">Zinc-finger</keyword>
<organism evidence="7 8">
    <name type="scientific">Rhynchosporium agropyri</name>
    <dbReference type="NCBI Taxonomy" id="914238"/>
    <lineage>
        <taxon>Eukaryota</taxon>
        <taxon>Fungi</taxon>
        <taxon>Dikarya</taxon>
        <taxon>Ascomycota</taxon>
        <taxon>Pezizomycotina</taxon>
        <taxon>Leotiomycetes</taxon>
        <taxon>Helotiales</taxon>
        <taxon>Ploettnerulaceae</taxon>
        <taxon>Rhynchosporium</taxon>
    </lineage>
</organism>
<dbReference type="PANTHER" id="PTHR46481">
    <property type="entry name" value="ZINC FINGER BED DOMAIN-CONTAINING PROTEIN 4"/>
    <property type="match status" value="1"/>
</dbReference>
<evidence type="ECO:0000256" key="2">
    <source>
        <dbReference type="ARBA" id="ARBA00022723"/>
    </source>
</evidence>
<proteinExistence type="predicted"/>
<dbReference type="GO" id="GO:0046983">
    <property type="term" value="F:protein dimerization activity"/>
    <property type="evidence" value="ECO:0007669"/>
    <property type="project" value="InterPro"/>
</dbReference>
<name>A0A1E1LHC4_9HELO</name>
<evidence type="ECO:0000313" key="8">
    <source>
        <dbReference type="Proteomes" id="UP000178912"/>
    </source>
</evidence>
<gene>
    <name evidence="7" type="ORF">RAG0_14526</name>
</gene>
<dbReference type="Pfam" id="PF05699">
    <property type="entry name" value="Dimer_Tnp_hAT"/>
    <property type="match status" value="1"/>
</dbReference>
<keyword evidence="2" id="KW-0479">Metal-binding</keyword>
<keyword evidence="8" id="KW-1185">Reference proteome</keyword>
<dbReference type="EMBL" id="FJUX01000121">
    <property type="protein sequence ID" value="CZT09918.1"/>
    <property type="molecule type" value="Genomic_DNA"/>
</dbReference>
<evidence type="ECO:0000256" key="5">
    <source>
        <dbReference type="ARBA" id="ARBA00023242"/>
    </source>
</evidence>
<dbReference type="GO" id="GO:0008270">
    <property type="term" value="F:zinc ion binding"/>
    <property type="evidence" value="ECO:0007669"/>
    <property type="project" value="UniProtKB-KW"/>
</dbReference>
<accession>A0A1E1LHC4</accession>
<dbReference type="SUPFAM" id="SSF53098">
    <property type="entry name" value="Ribonuclease H-like"/>
    <property type="match status" value="1"/>
</dbReference>
<protein>
    <recommendedName>
        <fullName evidence="6">HAT C-terminal dimerisation domain-containing protein</fullName>
    </recommendedName>
</protein>
<evidence type="ECO:0000313" key="7">
    <source>
        <dbReference type="EMBL" id="CZT09918.1"/>
    </source>
</evidence>
<feature type="domain" description="HAT C-terminal dimerisation" evidence="6">
    <location>
        <begin position="63"/>
        <end position="142"/>
    </location>
</feature>
<dbReference type="OrthoDB" id="1607513at2759"/>
<evidence type="ECO:0000256" key="3">
    <source>
        <dbReference type="ARBA" id="ARBA00022771"/>
    </source>
</evidence>
<dbReference type="GO" id="GO:0005634">
    <property type="term" value="C:nucleus"/>
    <property type="evidence" value="ECO:0007669"/>
    <property type="project" value="UniProtKB-SubCell"/>
</dbReference>
<sequence length="154" mass="18373">MSLTAIIICLYNSDIFITLNTTEESHDLKVQANIDLPMPNREIIPIEDEDDIYIYEEEEEIDELESYLEERRSNIKVKPLDYWTINRDRYPILSLLVRRYLQIPATSAPSERFFSLGALIINKLRNRLSKDTFEEISLLKSWGFIFDLKKRRRR</sequence>
<keyword evidence="5" id="KW-0539">Nucleus</keyword>
<dbReference type="PANTHER" id="PTHR46481:SF10">
    <property type="entry name" value="ZINC FINGER BED DOMAIN-CONTAINING PROTEIN 39"/>
    <property type="match status" value="1"/>
</dbReference>
<evidence type="ECO:0000259" key="6">
    <source>
        <dbReference type="Pfam" id="PF05699"/>
    </source>
</evidence>
<keyword evidence="4" id="KW-0862">Zinc</keyword>
<evidence type="ECO:0000256" key="1">
    <source>
        <dbReference type="ARBA" id="ARBA00004123"/>
    </source>
</evidence>
<dbReference type="Proteomes" id="UP000178912">
    <property type="component" value="Unassembled WGS sequence"/>
</dbReference>
<evidence type="ECO:0000256" key="4">
    <source>
        <dbReference type="ARBA" id="ARBA00022833"/>
    </source>
</evidence>
<dbReference type="AlphaFoldDB" id="A0A1E1LHC4"/>
<dbReference type="InterPro" id="IPR012337">
    <property type="entry name" value="RNaseH-like_sf"/>
</dbReference>
<dbReference type="InterPro" id="IPR008906">
    <property type="entry name" value="HATC_C_dom"/>
</dbReference>
<reference evidence="8" key="1">
    <citation type="submission" date="2016-03" db="EMBL/GenBank/DDBJ databases">
        <authorList>
            <person name="Guldener U."/>
        </authorList>
    </citation>
    <scope>NUCLEOTIDE SEQUENCE [LARGE SCALE GENOMIC DNA]</scope>
    <source>
        <strain evidence="8">04CH-RAC-A.6.1</strain>
    </source>
</reference>
<comment type="subcellular location">
    <subcellularLocation>
        <location evidence="1">Nucleus</location>
    </subcellularLocation>
</comment>